<evidence type="ECO:0000259" key="10">
    <source>
        <dbReference type="PROSITE" id="PS50929"/>
    </source>
</evidence>
<evidence type="ECO:0000256" key="6">
    <source>
        <dbReference type="ARBA" id="ARBA00023136"/>
    </source>
</evidence>
<dbReference type="GO" id="GO:0005524">
    <property type="term" value="F:ATP binding"/>
    <property type="evidence" value="ECO:0007669"/>
    <property type="project" value="UniProtKB-KW"/>
</dbReference>
<dbReference type="PATRIC" id="fig|1437605.7.peg.1212"/>
<gene>
    <name evidence="11" type="ORF">BACT_0019</name>
</gene>
<keyword evidence="4" id="KW-0067">ATP-binding</keyword>
<accession>A0A086YWB5</accession>
<dbReference type="PANTHER" id="PTHR43394">
    <property type="entry name" value="ATP-DEPENDENT PERMEASE MDL1, MITOCHONDRIAL"/>
    <property type="match status" value="1"/>
</dbReference>
<proteinExistence type="predicted"/>
<feature type="transmembrane region" description="Helical" evidence="8">
    <location>
        <begin position="169"/>
        <end position="189"/>
    </location>
</feature>
<keyword evidence="3" id="KW-0547">Nucleotide-binding</keyword>
<feature type="domain" description="ABC transporter" evidence="9">
    <location>
        <begin position="365"/>
        <end position="598"/>
    </location>
</feature>
<dbReference type="PROSITE" id="PS00211">
    <property type="entry name" value="ABC_TRANSPORTER_1"/>
    <property type="match status" value="1"/>
</dbReference>
<feature type="transmembrane region" description="Helical" evidence="8">
    <location>
        <begin position="21"/>
        <end position="42"/>
    </location>
</feature>
<dbReference type="AlphaFoldDB" id="A0A086YWB5"/>
<feature type="transmembrane region" description="Helical" evidence="8">
    <location>
        <begin position="256"/>
        <end position="277"/>
    </location>
</feature>
<dbReference type="SMART" id="SM00382">
    <property type="entry name" value="AAA"/>
    <property type="match status" value="2"/>
</dbReference>
<dbReference type="SUPFAM" id="SSF52540">
    <property type="entry name" value="P-loop containing nucleoside triphosphate hydrolases"/>
    <property type="match status" value="2"/>
</dbReference>
<name>A0A086YWB5_9BIFI</name>
<dbReference type="EC" id="3.6.3.44" evidence="11"/>
<dbReference type="EMBL" id="JGYK01000003">
    <property type="protein sequence ID" value="KFI38565.1"/>
    <property type="molecule type" value="Genomic_DNA"/>
</dbReference>
<keyword evidence="5 8" id="KW-1133">Transmembrane helix</keyword>
<dbReference type="Proteomes" id="UP000029015">
    <property type="component" value="Unassembled WGS sequence"/>
</dbReference>
<feature type="domain" description="ABC transmembrane type-1" evidence="10">
    <location>
        <begin position="25"/>
        <end position="277"/>
    </location>
</feature>
<dbReference type="PROSITE" id="PS50929">
    <property type="entry name" value="ABC_TM1F"/>
    <property type="match status" value="2"/>
</dbReference>
<evidence type="ECO:0000256" key="8">
    <source>
        <dbReference type="SAM" id="Phobius"/>
    </source>
</evidence>
<evidence type="ECO:0000256" key="7">
    <source>
        <dbReference type="SAM" id="MobiDB-lite"/>
    </source>
</evidence>
<dbReference type="GO" id="GO:0015421">
    <property type="term" value="F:ABC-type oligopeptide transporter activity"/>
    <property type="evidence" value="ECO:0007669"/>
    <property type="project" value="TreeGrafter"/>
</dbReference>
<organism evidence="11 12">
    <name type="scientific">Bifidobacterium actinocoloniiforme DSM 22766</name>
    <dbReference type="NCBI Taxonomy" id="1437605"/>
    <lineage>
        <taxon>Bacteria</taxon>
        <taxon>Bacillati</taxon>
        <taxon>Actinomycetota</taxon>
        <taxon>Actinomycetes</taxon>
        <taxon>Bifidobacteriales</taxon>
        <taxon>Bifidobacteriaceae</taxon>
        <taxon>Bifidobacterium</taxon>
    </lineage>
</organism>
<dbReference type="OrthoDB" id="9806127at2"/>
<protein>
    <submittedName>
        <fullName evidence="11">ABC superfamily ATP binding cassette transporter, ABC protein</fullName>
        <ecNumber evidence="11">3.6.3.44</ecNumber>
    </submittedName>
</protein>
<dbReference type="GO" id="GO:0005886">
    <property type="term" value="C:plasma membrane"/>
    <property type="evidence" value="ECO:0007669"/>
    <property type="project" value="UniProtKB-SubCell"/>
</dbReference>
<feature type="region of interest" description="Disordered" evidence="7">
    <location>
        <begin position="631"/>
        <end position="664"/>
    </location>
</feature>
<reference evidence="11 12" key="1">
    <citation type="submission" date="2014-03" db="EMBL/GenBank/DDBJ databases">
        <title>Genomics of Bifidobacteria.</title>
        <authorList>
            <person name="Ventura M."/>
            <person name="Milani C."/>
            <person name="Lugli G.A."/>
        </authorList>
    </citation>
    <scope>NUCLEOTIDE SEQUENCE [LARGE SCALE GENOMIC DNA]</scope>
    <source>
        <strain evidence="11 12">DSM 22766</strain>
    </source>
</reference>
<feature type="transmembrane region" description="Helical" evidence="8">
    <location>
        <begin position="142"/>
        <end position="163"/>
    </location>
</feature>
<feature type="transmembrane region" description="Helical" evidence="8">
    <location>
        <begin position="849"/>
        <end position="867"/>
    </location>
</feature>
<evidence type="ECO:0000256" key="3">
    <source>
        <dbReference type="ARBA" id="ARBA00022741"/>
    </source>
</evidence>
<dbReference type="InterPro" id="IPR039421">
    <property type="entry name" value="Type_1_exporter"/>
</dbReference>
<dbReference type="InterPro" id="IPR003593">
    <property type="entry name" value="AAA+_ATPase"/>
</dbReference>
<keyword evidence="6 8" id="KW-0472">Membrane</keyword>
<dbReference type="STRING" id="1437605.AB656_05885"/>
<dbReference type="eggNOG" id="COG4988">
    <property type="taxonomic scope" value="Bacteria"/>
</dbReference>
<evidence type="ECO:0000256" key="2">
    <source>
        <dbReference type="ARBA" id="ARBA00022692"/>
    </source>
</evidence>
<dbReference type="PROSITE" id="PS50893">
    <property type="entry name" value="ABC_TRANSPORTER_2"/>
    <property type="match status" value="2"/>
</dbReference>
<comment type="caution">
    <text evidence="11">The sequence shown here is derived from an EMBL/GenBank/DDBJ whole genome shotgun (WGS) entry which is preliminary data.</text>
</comment>
<feature type="domain" description="ABC transporter" evidence="9">
    <location>
        <begin position="1026"/>
        <end position="1244"/>
    </location>
</feature>
<dbReference type="eggNOG" id="COG1132">
    <property type="taxonomic scope" value="Bacteria"/>
</dbReference>
<evidence type="ECO:0000313" key="11">
    <source>
        <dbReference type="EMBL" id="KFI38565.1"/>
    </source>
</evidence>
<evidence type="ECO:0000313" key="12">
    <source>
        <dbReference type="Proteomes" id="UP000029015"/>
    </source>
</evidence>
<dbReference type="PANTHER" id="PTHR43394:SF1">
    <property type="entry name" value="ATP-BINDING CASSETTE SUB-FAMILY B MEMBER 10, MITOCHONDRIAL"/>
    <property type="match status" value="1"/>
</dbReference>
<feature type="transmembrane region" description="Helical" evidence="8">
    <location>
        <begin position="936"/>
        <end position="956"/>
    </location>
</feature>
<comment type="subcellular location">
    <subcellularLocation>
        <location evidence="1">Cell membrane</location>
        <topology evidence="1">Multi-pass membrane protein</topology>
    </subcellularLocation>
</comment>
<evidence type="ECO:0000256" key="5">
    <source>
        <dbReference type="ARBA" id="ARBA00022989"/>
    </source>
</evidence>
<feature type="transmembrane region" description="Helical" evidence="8">
    <location>
        <begin position="743"/>
        <end position="765"/>
    </location>
</feature>
<keyword evidence="11" id="KW-0378">Hydrolase</keyword>
<feature type="transmembrane region" description="Helical" evidence="8">
    <location>
        <begin position="962"/>
        <end position="984"/>
    </location>
</feature>
<dbReference type="SUPFAM" id="SSF90123">
    <property type="entry name" value="ABC transporter transmembrane region"/>
    <property type="match status" value="2"/>
</dbReference>
<keyword evidence="12" id="KW-1185">Reference proteome</keyword>
<dbReference type="Pfam" id="PF00005">
    <property type="entry name" value="ABC_tran"/>
    <property type="match status" value="2"/>
</dbReference>
<dbReference type="KEGG" id="bact:AB656_05885"/>
<dbReference type="Gene3D" id="1.20.1560.10">
    <property type="entry name" value="ABC transporter type 1, transmembrane domain"/>
    <property type="match status" value="2"/>
</dbReference>
<dbReference type="InterPro" id="IPR017871">
    <property type="entry name" value="ABC_transporter-like_CS"/>
</dbReference>
<feature type="domain" description="ABC transmembrane type-1" evidence="10">
    <location>
        <begin position="732"/>
        <end position="992"/>
    </location>
</feature>
<dbReference type="GO" id="GO:0016887">
    <property type="term" value="F:ATP hydrolysis activity"/>
    <property type="evidence" value="ECO:0007669"/>
    <property type="project" value="InterPro"/>
</dbReference>
<dbReference type="Gene3D" id="3.40.50.300">
    <property type="entry name" value="P-loop containing nucleotide triphosphate hydrolases"/>
    <property type="match status" value="2"/>
</dbReference>
<dbReference type="Pfam" id="PF00664">
    <property type="entry name" value="ABC_membrane"/>
    <property type="match status" value="2"/>
</dbReference>
<feature type="compositionally biased region" description="Polar residues" evidence="7">
    <location>
        <begin position="640"/>
        <end position="658"/>
    </location>
</feature>
<feature type="transmembrane region" description="Helical" evidence="8">
    <location>
        <begin position="62"/>
        <end position="82"/>
    </location>
</feature>
<evidence type="ECO:0000256" key="1">
    <source>
        <dbReference type="ARBA" id="ARBA00004651"/>
    </source>
</evidence>
<evidence type="ECO:0000256" key="4">
    <source>
        <dbReference type="ARBA" id="ARBA00022840"/>
    </source>
</evidence>
<feature type="transmembrane region" description="Helical" evidence="8">
    <location>
        <begin position="819"/>
        <end position="843"/>
    </location>
</feature>
<dbReference type="InterPro" id="IPR003439">
    <property type="entry name" value="ABC_transporter-like_ATP-bd"/>
</dbReference>
<dbReference type="RefSeq" id="WP_033504544.1">
    <property type="nucleotide sequence ID" value="NZ_CP011786.1"/>
</dbReference>
<sequence length="1245" mass="132430">MISKELLNLPGADLRRSTIIGGLQTIGALAETLMLPLAIFALGRLFGLVAPAWTASFISDPLAAIIWLMVLAAVKCLCAIIANQSSIKLGDGMNAALSSDLYLSLFNPETTERDQAGKELRTPPSQSMAALSTEGVRSVSSYFTSFLPTLIQSGLMILVAALVLLPINWAAGLIVIAGMAVMPFAASMARQKNIAAQVTHLKRYERVGVRFEEALRGLGTLKVFATDGDEAKRLSEDSEGFRKATMQLLAGQLRSLVSSDAVICLAVILASLTAAFMERSSPTGLICSIAVAAVGVRLFTPERQLVYLTHSATVAMRQGKAIAAARALRAGAPNRAKDATAEDAKSADTQASDKATVPVQLTSGICVKGLSYAYPDGFKALHDLSFDLPAHGHFGLAGASGSGKSTLAGLLSGRLTGYEGSITIDGEELSSLPQDRLIALETMAAGNDHLFSGTIRTNLDPAASGYTDEQLTDALKRADLADLATARSGLDAPVEQAGANLSGGQRQRLAIARALLRRTPIYIFDEATSAVDRDHDEALASLMDELGRDHLVITITHRLAGVRQADRILMLDEGRIAQSGDFYELTIQNGLFADQWKEQNRLEGLTEEESRAVANPLSSYNLSLQVPELASQGAPAGQAPTDSRLSAASTSMDGNPSNPDGHAAAYAETAGHTGQSKRASHAGDRSQGAIGTMRRMTKLMRPLLPIELRAIICGTLRHLCAVWAIMCASAAIIGFFIGGKSLIGHWQILAVTAIVLALLRGPLAYGEQLYNHQMAFSALRDLRGRVFDAMRALAPTKLKERGRGDLVSLITDDIELLEIFYAHTLSPVAIAIITSVVNVIVLACLSPQIALAALLCYLIIGLALPLMTARTAFRSALIERNAEGDLHSMLLETLDGRRELFGLGAAARTRQRLAEATDTMLQARSDTQFNTGWNKIFTMTACLIAFSGVACLAWILVLTGHIGFIGAIVSFIGFVSSFAPVAAISNLGSGLQPTLAAARRVFSLLDERPAVVENEDGTEVERFSGIQANNLSFSYASGSGSKPVLDGVNLSIQPGSIVGIQGANGSGKSTLIDLLMRFRERTGGRLEVCDRPIEDVRTSSLRGLETLASQETFIFSVSMADNIAIARSDASREQIADAARQACLDDVIDQLPNGLDHILARNGAELSEGQKQRVALARAFLSQAPFVAMDEPTSNMDALLEGRVIEALLSSKAGKTYLIVSHRPSVLAHASQLLTLSEGQLTAVR</sequence>
<dbReference type="InterPro" id="IPR036640">
    <property type="entry name" value="ABC1_TM_sf"/>
</dbReference>
<feature type="transmembrane region" description="Helical" evidence="8">
    <location>
        <begin position="719"/>
        <end position="737"/>
    </location>
</feature>
<evidence type="ECO:0000259" key="9">
    <source>
        <dbReference type="PROSITE" id="PS50893"/>
    </source>
</evidence>
<keyword evidence="2 8" id="KW-0812">Transmembrane</keyword>
<feature type="region of interest" description="Disordered" evidence="7">
    <location>
        <begin position="669"/>
        <end position="688"/>
    </location>
</feature>
<dbReference type="InterPro" id="IPR011527">
    <property type="entry name" value="ABC1_TM_dom"/>
</dbReference>
<dbReference type="InterPro" id="IPR027417">
    <property type="entry name" value="P-loop_NTPase"/>
</dbReference>